<dbReference type="GO" id="GO:0006749">
    <property type="term" value="P:glutathione metabolic process"/>
    <property type="evidence" value="ECO:0007669"/>
    <property type="project" value="TreeGrafter"/>
</dbReference>
<dbReference type="GeneID" id="113431135"/>
<dbReference type="PANTHER" id="PTHR42943">
    <property type="entry name" value="GLUTATHIONE S-TRANSFERASE KAPPA"/>
    <property type="match status" value="1"/>
</dbReference>
<dbReference type="GO" id="GO:0004364">
    <property type="term" value="F:glutathione transferase activity"/>
    <property type="evidence" value="ECO:0007669"/>
    <property type="project" value="TreeGrafter"/>
</dbReference>
<proteinExistence type="predicted"/>
<feature type="domain" description="DSBA-like thioredoxin" evidence="1">
    <location>
        <begin position="6"/>
        <end position="87"/>
    </location>
</feature>
<sequence>AILFFQDEDIVQPESILAAAKKAGLSSDKSQELLKMSTSPEIKNRLRETTDEVLKFGAFGLPSFVIQIDGQPQLFFGSDRIELLGNVLGEKWLGPVPTSSKL</sequence>
<gene>
    <name evidence="3" type="primary">GSTK1</name>
</gene>
<keyword evidence="2" id="KW-1185">Reference proteome</keyword>
<dbReference type="CTD" id="373156"/>
<dbReference type="Gene3D" id="3.40.30.10">
    <property type="entry name" value="Glutaredoxin"/>
    <property type="match status" value="1"/>
</dbReference>
<dbReference type="Pfam" id="PF01323">
    <property type="entry name" value="DSBA"/>
    <property type="match status" value="1"/>
</dbReference>
<dbReference type="AlphaFoldDB" id="A0A6J1WA15"/>
<dbReference type="RefSeq" id="XP_026549279.1">
    <property type="nucleotide sequence ID" value="XM_026693494.1"/>
</dbReference>
<reference evidence="3" key="1">
    <citation type="submission" date="2025-08" db="UniProtKB">
        <authorList>
            <consortium name="RefSeq"/>
        </authorList>
    </citation>
    <scope>IDENTIFICATION</scope>
</reference>
<dbReference type="InterPro" id="IPR051924">
    <property type="entry name" value="GST_Kappa/NadH"/>
</dbReference>
<evidence type="ECO:0000259" key="1">
    <source>
        <dbReference type="Pfam" id="PF01323"/>
    </source>
</evidence>
<dbReference type="InterPro" id="IPR001853">
    <property type="entry name" value="DSBA-like_thioredoxin_dom"/>
</dbReference>
<evidence type="ECO:0000313" key="2">
    <source>
        <dbReference type="Proteomes" id="UP000504612"/>
    </source>
</evidence>
<evidence type="ECO:0000313" key="3">
    <source>
        <dbReference type="RefSeq" id="XP_026549279.1"/>
    </source>
</evidence>
<dbReference type="GO" id="GO:0005777">
    <property type="term" value="C:peroxisome"/>
    <property type="evidence" value="ECO:0007669"/>
    <property type="project" value="TreeGrafter"/>
</dbReference>
<organism evidence="2 3">
    <name type="scientific">Notechis scutatus</name>
    <name type="common">mainland tiger snake</name>
    <dbReference type="NCBI Taxonomy" id="8663"/>
    <lineage>
        <taxon>Eukaryota</taxon>
        <taxon>Metazoa</taxon>
        <taxon>Chordata</taxon>
        <taxon>Craniata</taxon>
        <taxon>Vertebrata</taxon>
        <taxon>Euteleostomi</taxon>
        <taxon>Lepidosauria</taxon>
        <taxon>Squamata</taxon>
        <taxon>Bifurcata</taxon>
        <taxon>Unidentata</taxon>
        <taxon>Episquamata</taxon>
        <taxon>Toxicofera</taxon>
        <taxon>Serpentes</taxon>
        <taxon>Colubroidea</taxon>
        <taxon>Elapidae</taxon>
        <taxon>Hydrophiinae</taxon>
        <taxon>Notechis</taxon>
    </lineage>
</organism>
<dbReference type="SUPFAM" id="SSF52833">
    <property type="entry name" value="Thioredoxin-like"/>
    <property type="match status" value="1"/>
</dbReference>
<name>A0A6J1WA15_9SAUR</name>
<protein>
    <submittedName>
        <fullName evidence="3">Glutathione S-transferase kappa 1</fullName>
    </submittedName>
</protein>
<dbReference type="PANTHER" id="PTHR42943:SF2">
    <property type="entry name" value="GLUTATHIONE S-TRANSFERASE KAPPA 1"/>
    <property type="match status" value="1"/>
</dbReference>
<dbReference type="GO" id="GO:0005739">
    <property type="term" value="C:mitochondrion"/>
    <property type="evidence" value="ECO:0007669"/>
    <property type="project" value="TreeGrafter"/>
</dbReference>
<dbReference type="Proteomes" id="UP000504612">
    <property type="component" value="Unplaced"/>
</dbReference>
<dbReference type="InterPro" id="IPR036249">
    <property type="entry name" value="Thioredoxin-like_sf"/>
</dbReference>
<dbReference type="GO" id="GO:0004602">
    <property type="term" value="F:glutathione peroxidase activity"/>
    <property type="evidence" value="ECO:0007669"/>
    <property type="project" value="TreeGrafter"/>
</dbReference>
<dbReference type="KEGG" id="nss:113431135"/>
<accession>A0A6J1WA15</accession>
<feature type="non-terminal residue" evidence="3">
    <location>
        <position position="1"/>
    </location>
</feature>